<protein>
    <submittedName>
        <fullName evidence="1">Uncharacterized protein</fullName>
    </submittedName>
</protein>
<evidence type="ECO:0000313" key="1">
    <source>
        <dbReference type="EMBL" id="CAM9527936.1"/>
    </source>
</evidence>
<dbReference type="EMBL" id="OX596095">
    <property type="protein sequence ID" value="CAM9527936.1"/>
    <property type="molecule type" value="Genomic_DNA"/>
</dbReference>
<gene>
    <name evidence="1" type="ORF">MRATA1EN22A_LOCUS3800</name>
</gene>
<proteinExistence type="predicted"/>
<name>A0AC59YAF5_RANTA</name>
<reference evidence="1" key="2">
    <citation type="submission" date="2025-03" db="EMBL/GenBank/DDBJ databases">
        <authorList>
            <consortium name="ELIXIR-Norway"/>
            <consortium name="Elixir Norway"/>
        </authorList>
    </citation>
    <scope>NUCLEOTIDE SEQUENCE</scope>
</reference>
<evidence type="ECO:0000313" key="2">
    <source>
        <dbReference type="Proteomes" id="UP001162501"/>
    </source>
</evidence>
<reference evidence="1" key="1">
    <citation type="submission" date="2023-05" db="EMBL/GenBank/DDBJ databases">
        <authorList>
            <consortium name="ELIXIR-Norway"/>
        </authorList>
    </citation>
    <scope>NUCLEOTIDE SEQUENCE</scope>
</reference>
<dbReference type="Proteomes" id="UP001162501">
    <property type="component" value="Chromosome 11"/>
</dbReference>
<organism evidence="1 2">
    <name type="scientific">Rangifer tarandus platyrhynchus</name>
    <name type="common">Svalbard reindeer</name>
    <dbReference type="NCBI Taxonomy" id="3082113"/>
    <lineage>
        <taxon>Eukaryota</taxon>
        <taxon>Metazoa</taxon>
        <taxon>Chordata</taxon>
        <taxon>Craniata</taxon>
        <taxon>Vertebrata</taxon>
        <taxon>Euteleostomi</taxon>
        <taxon>Mammalia</taxon>
        <taxon>Eutheria</taxon>
        <taxon>Laurasiatheria</taxon>
        <taxon>Artiodactyla</taxon>
        <taxon>Ruminantia</taxon>
        <taxon>Pecora</taxon>
        <taxon>Cervidae</taxon>
        <taxon>Odocoileinae</taxon>
        <taxon>Rangifer</taxon>
    </lineage>
</organism>
<sequence>MTQDYLAPDINNACQVVLMAKNLPANAGVGKLQQWILGRRRCEVISSIVLKNEAQDVEEGVRESLVGKVTFARRLLHGVRKSQALQAAQEHVKHNYPSDSQNKVSIPQVHYSTQLHLCDGDSLQEKGGKKSGN</sequence>
<accession>A0AC59YAF5</accession>